<organism evidence="1">
    <name type="scientific">marine sediment metagenome</name>
    <dbReference type="NCBI Taxonomy" id="412755"/>
    <lineage>
        <taxon>unclassified sequences</taxon>
        <taxon>metagenomes</taxon>
        <taxon>ecological metagenomes</taxon>
    </lineage>
</organism>
<comment type="caution">
    <text evidence="1">The sequence shown here is derived from an EMBL/GenBank/DDBJ whole genome shotgun (WGS) entry which is preliminary data.</text>
</comment>
<sequence length="108" mass="11243">MSSTRQHTLTIASAASVSDGMSIVEVTTGSLLIPAAFSGTTLTFQASLTLGGTYSPVRNASNAEVSLDVTTSAWHAIPTEVMTHDHIKLVSEATEPVEQSISVVTKVP</sequence>
<protein>
    <submittedName>
        <fullName evidence="1">Uncharacterized protein</fullName>
    </submittedName>
</protein>
<evidence type="ECO:0000313" key="1">
    <source>
        <dbReference type="EMBL" id="KKM65598.1"/>
    </source>
</evidence>
<accession>A0A0F9J7S0</accession>
<reference evidence="1" key="1">
    <citation type="journal article" date="2015" name="Nature">
        <title>Complex archaea that bridge the gap between prokaryotes and eukaryotes.</title>
        <authorList>
            <person name="Spang A."/>
            <person name="Saw J.H."/>
            <person name="Jorgensen S.L."/>
            <person name="Zaremba-Niedzwiedzka K."/>
            <person name="Martijn J."/>
            <person name="Lind A.E."/>
            <person name="van Eijk R."/>
            <person name="Schleper C."/>
            <person name="Guy L."/>
            <person name="Ettema T.J."/>
        </authorList>
    </citation>
    <scope>NUCLEOTIDE SEQUENCE</scope>
</reference>
<dbReference type="EMBL" id="LAZR01010699">
    <property type="protein sequence ID" value="KKM65598.1"/>
    <property type="molecule type" value="Genomic_DNA"/>
</dbReference>
<proteinExistence type="predicted"/>
<dbReference type="AlphaFoldDB" id="A0A0F9J7S0"/>
<name>A0A0F9J7S0_9ZZZZ</name>
<gene>
    <name evidence="1" type="ORF">LCGC14_1489680</name>
</gene>